<keyword evidence="7" id="KW-1185">Reference proteome</keyword>
<dbReference type="AlphaFoldDB" id="A0A1E5URX3"/>
<keyword evidence="3" id="KW-0862">Zinc</keyword>
<evidence type="ECO:0000259" key="5">
    <source>
        <dbReference type="PROSITE" id="PS51133"/>
    </source>
</evidence>
<dbReference type="STRING" id="888268.A0A1E5URX3"/>
<comment type="caution">
    <text evidence="6">The sequence shown here is derived from an EMBL/GenBank/DDBJ whole genome shotgun (WGS) entry which is preliminary data.</text>
</comment>
<dbReference type="OrthoDB" id="929418at2759"/>
<dbReference type="Proteomes" id="UP000095767">
    <property type="component" value="Unassembled WGS sequence"/>
</dbReference>
<dbReference type="SUPFAM" id="SSF57783">
    <property type="entry name" value="Zinc beta-ribbon"/>
    <property type="match status" value="1"/>
</dbReference>
<keyword evidence="2 4" id="KW-0863">Zinc-finger</keyword>
<protein>
    <recommendedName>
        <fullName evidence="5">TFIIS-type domain-containing protein</fullName>
    </recommendedName>
</protein>
<dbReference type="PROSITE" id="PS51133">
    <property type="entry name" value="ZF_TFIIS_2"/>
    <property type="match status" value="1"/>
</dbReference>
<dbReference type="EMBL" id="LWDX02066108">
    <property type="protein sequence ID" value="OEL15617.1"/>
    <property type="molecule type" value="Genomic_DNA"/>
</dbReference>
<evidence type="ECO:0000256" key="2">
    <source>
        <dbReference type="ARBA" id="ARBA00022771"/>
    </source>
</evidence>
<dbReference type="InterPro" id="IPR001222">
    <property type="entry name" value="Znf_TFIIS"/>
</dbReference>
<organism evidence="6 7">
    <name type="scientific">Dichanthelium oligosanthes</name>
    <dbReference type="NCBI Taxonomy" id="888268"/>
    <lineage>
        <taxon>Eukaryota</taxon>
        <taxon>Viridiplantae</taxon>
        <taxon>Streptophyta</taxon>
        <taxon>Embryophyta</taxon>
        <taxon>Tracheophyta</taxon>
        <taxon>Spermatophyta</taxon>
        <taxon>Magnoliopsida</taxon>
        <taxon>Liliopsida</taxon>
        <taxon>Poales</taxon>
        <taxon>Poaceae</taxon>
        <taxon>PACMAD clade</taxon>
        <taxon>Panicoideae</taxon>
        <taxon>Panicodae</taxon>
        <taxon>Paniceae</taxon>
        <taxon>Dichantheliinae</taxon>
        <taxon>Dichanthelium</taxon>
    </lineage>
</organism>
<feature type="domain" description="TFIIS-type" evidence="5">
    <location>
        <begin position="71"/>
        <end position="114"/>
    </location>
</feature>
<accession>A0A1E5URX3</accession>
<proteinExistence type="predicted"/>
<dbReference type="Gene3D" id="2.20.25.10">
    <property type="match status" value="1"/>
</dbReference>
<evidence type="ECO:0000313" key="6">
    <source>
        <dbReference type="EMBL" id="OEL15617.1"/>
    </source>
</evidence>
<evidence type="ECO:0000256" key="3">
    <source>
        <dbReference type="ARBA" id="ARBA00022833"/>
    </source>
</evidence>
<evidence type="ECO:0000256" key="4">
    <source>
        <dbReference type="PROSITE-ProRule" id="PRU00472"/>
    </source>
</evidence>
<keyword evidence="1" id="KW-0479">Metal-binding</keyword>
<evidence type="ECO:0000313" key="7">
    <source>
        <dbReference type="Proteomes" id="UP000095767"/>
    </source>
</evidence>
<evidence type="ECO:0000256" key="1">
    <source>
        <dbReference type="ARBA" id="ARBA00022723"/>
    </source>
</evidence>
<dbReference type="GO" id="GO:0003676">
    <property type="term" value="F:nucleic acid binding"/>
    <property type="evidence" value="ECO:0007669"/>
    <property type="project" value="InterPro"/>
</dbReference>
<dbReference type="GO" id="GO:0008270">
    <property type="term" value="F:zinc ion binding"/>
    <property type="evidence" value="ECO:0007669"/>
    <property type="project" value="UniProtKB-KW"/>
</dbReference>
<gene>
    <name evidence="6" type="ORF">BAE44_0023363</name>
</gene>
<sequence>MSTMKFCREWYQQHPVPKGGQGQAHPLLCMSQLRAPGTTHQPLSLLHQQIQSNLLAMLLGPSSKLQMNALILLECFEKILNPLLFYHLQATARGEEGMTLFFVCCSPDCGHRWRE</sequence>
<dbReference type="Pfam" id="PF01096">
    <property type="entry name" value="Zn_ribbon_TFIIS"/>
    <property type="match status" value="1"/>
</dbReference>
<name>A0A1E5URX3_9POAL</name>
<reference evidence="6 7" key="1">
    <citation type="submission" date="2016-09" db="EMBL/GenBank/DDBJ databases">
        <title>The draft genome of Dichanthelium oligosanthes: A C3 panicoid grass species.</title>
        <authorList>
            <person name="Studer A.J."/>
            <person name="Schnable J.C."/>
            <person name="Brutnell T.P."/>
        </authorList>
    </citation>
    <scope>NUCLEOTIDE SEQUENCE [LARGE SCALE GENOMIC DNA]</scope>
    <source>
        <strain evidence="7">cv. Kellogg 1175</strain>
        <tissue evidence="6">Leaf</tissue>
    </source>
</reference>
<dbReference type="GO" id="GO:0006351">
    <property type="term" value="P:DNA-templated transcription"/>
    <property type="evidence" value="ECO:0007669"/>
    <property type="project" value="InterPro"/>
</dbReference>